<evidence type="ECO:0000313" key="1">
    <source>
        <dbReference type="EMBL" id="KZP04653.1"/>
    </source>
</evidence>
<gene>
    <name evidence="1" type="ORF">FIBSPDRAFT_878264</name>
</gene>
<dbReference type="AlphaFoldDB" id="A0A167V5H0"/>
<dbReference type="Proteomes" id="UP000076532">
    <property type="component" value="Unassembled WGS sequence"/>
</dbReference>
<accession>A0A167V5H0</accession>
<sequence>MDLVPIPVRDVLDPGKKLRPLGVALIECVYDNVDVRKATDYAQESVLKIGKGWGWFRLRCGIGNCTTLLHKRENQRADKPVVRGETLFSAATIEEKVCICRFLGIATMPFDDVNGCCTLGNTMST</sequence>
<keyword evidence="2" id="KW-1185">Reference proteome</keyword>
<protein>
    <submittedName>
        <fullName evidence="1">Uncharacterized protein</fullName>
    </submittedName>
</protein>
<dbReference type="EMBL" id="KV417900">
    <property type="protein sequence ID" value="KZP04653.1"/>
    <property type="molecule type" value="Genomic_DNA"/>
</dbReference>
<evidence type="ECO:0000313" key="2">
    <source>
        <dbReference type="Proteomes" id="UP000076532"/>
    </source>
</evidence>
<proteinExistence type="predicted"/>
<name>A0A167V5H0_9AGAM</name>
<organism evidence="1 2">
    <name type="scientific">Athelia psychrophila</name>
    <dbReference type="NCBI Taxonomy" id="1759441"/>
    <lineage>
        <taxon>Eukaryota</taxon>
        <taxon>Fungi</taxon>
        <taxon>Dikarya</taxon>
        <taxon>Basidiomycota</taxon>
        <taxon>Agaricomycotina</taxon>
        <taxon>Agaricomycetes</taxon>
        <taxon>Agaricomycetidae</taxon>
        <taxon>Atheliales</taxon>
        <taxon>Atheliaceae</taxon>
        <taxon>Athelia</taxon>
    </lineage>
</organism>
<reference evidence="1 2" key="1">
    <citation type="journal article" date="2016" name="Mol. Biol. Evol.">
        <title>Comparative Genomics of Early-Diverging Mushroom-Forming Fungi Provides Insights into the Origins of Lignocellulose Decay Capabilities.</title>
        <authorList>
            <person name="Nagy L.G."/>
            <person name="Riley R."/>
            <person name="Tritt A."/>
            <person name="Adam C."/>
            <person name="Daum C."/>
            <person name="Floudas D."/>
            <person name="Sun H."/>
            <person name="Yadav J.S."/>
            <person name="Pangilinan J."/>
            <person name="Larsson K.H."/>
            <person name="Matsuura K."/>
            <person name="Barry K."/>
            <person name="Labutti K."/>
            <person name="Kuo R."/>
            <person name="Ohm R.A."/>
            <person name="Bhattacharya S.S."/>
            <person name="Shirouzu T."/>
            <person name="Yoshinaga Y."/>
            <person name="Martin F.M."/>
            <person name="Grigoriev I.V."/>
            <person name="Hibbett D.S."/>
        </authorList>
    </citation>
    <scope>NUCLEOTIDE SEQUENCE [LARGE SCALE GENOMIC DNA]</scope>
    <source>
        <strain evidence="1 2">CBS 109695</strain>
    </source>
</reference>